<accession>A0A3P7MBL8</accession>
<organism evidence="1 2">
    <name type="scientific">Litomosoides sigmodontis</name>
    <name type="common">Filarial nematode worm</name>
    <dbReference type="NCBI Taxonomy" id="42156"/>
    <lineage>
        <taxon>Eukaryota</taxon>
        <taxon>Metazoa</taxon>
        <taxon>Ecdysozoa</taxon>
        <taxon>Nematoda</taxon>
        <taxon>Chromadorea</taxon>
        <taxon>Rhabditida</taxon>
        <taxon>Spirurina</taxon>
        <taxon>Spiruromorpha</taxon>
        <taxon>Filarioidea</taxon>
        <taxon>Onchocercidae</taxon>
        <taxon>Litomosoides</taxon>
    </lineage>
</organism>
<evidence type="ECO:0000313" key="2">
    <source>
        <dbReference type="Proteomes" id="UP000277928"/>
    </source>
</evidence>
<reference evidence="1 2" key="1">
    <citation type="submission" date="2018-08" db="EMBL/GenBank/DDBJ databases">
        <authorList>
            <person name="Laetsch R D."/>
            <person name="Stevens L."/>
            <person name="Kumar S."/>
            <person name="Blaxter L. M."/>
        </authorList>
    </citation>
    <scope>NUCLEOTIDE SEQUENCE [LARGE SCALE GENOMIC DNA]</scope>
</reference>
<name>A0A3P7MBL8_LITSI</name>
<dbReference type="AlphaFoldDB" id="A0A3P7MBL8"/>
<feature type="non-terminal residue" evidence="1">
    <location>
        <position position="41"/>
    </location>
</feature>
<evidence type="ECO:0000313" key="1">
    <source>
        <dbReference type="EMBL" id="VDM93751.1"/>
    </source>
</evidence>
<keyword evidence="2" id="KW-1185">Reference proteome</keyword>
<dbReference type="EMBL" id="UYRX01003058">
    <property type="protein sequence ID" value="VDM93751.1"/>
    <property type="molecule type" value="Genomic_DNA"/>
</dbReference>
<gene>
    <name evidence="1" type="ORF">NLS_LOCUS10236</name>
</gene>
<proteinExistence type="predicted"/>
<protein>
    <submittedName>
        <fullName evidence="1">Uncharacterized protein</fullName>
    </submittedName>
</protein>
<sequence>MRSLSPKVSQVVWILPVFMSPSMAKRPGRAAAHSMSTPVVG</sequence>
<dbReference type="Proteomes" id="UP000277928">
    <property type="component" value="Unassembled WGS sequence"/>
</dbReference>